<feature type="region of interest" description="Disordered" evidence="1">
    <location>
        <begin position="647"/>
        <end position="692"/>
    </location>
</feature>
<dbReference type="AlphaFoldDB" id="A0A8K0R5W2"/>
<protein>
    <submittedName>
        <fullName evidence="3">Uncharacterized protein</fullName>
    </submittedName>
</protein>
<accession>A0A8K0R5W2</accession>
<keyword evidence="2" id="KW-0812">Transmembrane</keyword>
<dbReference type="EMBL" id="JAGMVJ010000010">
    <property type="protein sequence ID" value="KAH7086932.1"/>
    <property type="molecule type" value="Genomic_DNA"/>
</dbReference>
<proteinExistence type="predicted"/>
<comment type="caution">
    <text evidence="3">The sequence shown here is derived from an EMBL/GenBank/DDBJ whole genome shotgun (WGS) entry which is preliminary data.</text>
</comment>
<keyword evidence="2" id="KW-1133">Transmembrane helix</keyword>
<keyword evidence="2" id="KW-0472">Membrane</keyword>
<evidence type="ECO:0000313" key="4">
    <source>
        <dbReference type="Proteomes" id="UP000813461"/>
    </source>
</evidence>
<reference evidence="3" key="1">
    <citation type="journal article" date="2021" name="Nat. Commun.">
        <title>Genetic determinants of endophytism in the Arabidopsis root mycobiome.</title>
        <authorList>
            <person name="Mesny F."/>
            <person name="Miyauchi S."/>
            <person name="Thiergart T."/>
            <person name="Pickel B."/>
            <person name="Atanasova L."/>
            <person name="Karlsson M."/>
            <person name="Huettel B."/>
            <person name="Barry K.W."/>
            <person name="Haridas S."/>
            <person name="Chen C."/>
            <person name="Bauer D."/>
            <person name="Andreopoulos W."/>
            <person name="Pangilinan J."/>
            <person name="LaButti K."/>
            <person name="Riley R."/>
            <person name="Lipzen A."/>
            <person name="Clum A."/>
            <person name="Drula E."/>
            <person name="Henrissat B."/>
            <person name="Kohler A."/>
            <person name="Grigoriev I.V."/>
            <person name="Martin F.M."/>
            <person name="Hacquard S."/>
        </authorList>
    </citation>
    <scope>NUCLEOTIDE SEQUENCE</scope>
    <source>
        <strain evidence="3">MPI-SDFR-AT-0120</strain>
    </source>
</reference>
<feature type="transmembrane region" description="Helical" evidence="2">
    <location>
        <begin position="37"/>
        <end position="61"/>
    </location>
</feature>
<dbReference type="OrthoDB" id="3540210at2759"/>
<dbReference type="Proteomes" id="UP000813461">
    <property type="component" value="Unassembled WGS sequence"/>
</dbReference>
<sequence>MSLEIESRFVKRGLWTNIEHGSVMGKTITTDTRTGNLVVAVLAVVSTLGTAHLWHLLSFAYHQARANGKPSDGLFRQQQALLRTLPPPSSVMADAMKLCWAWRKKADRPLLRSIGLILLALIFTVATVAASIFTSFVADVGEIEVLVDSPFCGRVNTNPDLGRPFSLTEIDLLSPQYTHSCYRNGSLPSDCHVFVQPNIPLQTSDGACPFKNKTFCATGAALVVDSGLIDVGRYFGLNFAAKDRVQYRKRSTCTILPTDYYDIYDVKNKTLLQLIGSNLEQDQFAISDWGSTFDKVLPWASFILSMTMAETNGQPEVRQGETYYGKSEAPIPQAWLPREDMGVDNEIGDWIIKPVVPNGISYSNPVNDPLYSAHQKMEISGRNKTYIRYKPDHPLNGVVCLQQRQYCYARNGKEDFCTPLQPQPWVLAGDSFFGSEASSIQNAVLTLVVQAGWLTSTSDVGISLAQRRLETNQPYIESLPDDFWKDEILGWEKESWSRMQIAMSRFAPGADGSDEPGQQEDNWWFEPVTNGEKALCSSQKMKKSGEFVNINFFGLVFILSFSLTVMVVDITILKFLIYMSRFRRQLGPRIERWIQDGVWQLQRRAYEGEGQRDWVDLESEIPLTDKGRLMKDLPILWVPGKSPMPIQTSTFESSGSQETLRPHDSGVEGLSGAVEDQTPQQKSARWYRFGRR</sequence>
<organism evidence="3 4">
    <name type="scientific">Paraphoma chrysanthemicola</name>
    <dbReference type="NCBI Taxonomy" id="798071"/>
    <lineage>
        <taxon>Eukaryota</taxon>
        <taxon>Fungi</taxon>
        <taxon>Dikarya</taxon>
        <taxon>Ascomycota</taxon>
        <taxon>Pezizomycotina</taxon>
        <taxon>Dothideomycetes</taxon>
        <taxon>Pleosporomycetidae</taxon>
        <taxon>Pleosporales</taxon>
        <taxon>Pleosporineae</taxon>
        <taxon>Phaeosphaeriaceae</taxon>
        <taxon>Paraphoma</taxon>
    </lineage>
</organism>
<feature type="transmembrane region" description="Helical" evidence="2">
    <location>
        <begin position="110"/>
        <end position="133"/>
    </location>
</feature>
<gene>
    <name evidence="3" type="ORF">FB567DRAFT_55481</name>
</gene>
<feature type="transmembrane region" description="Helical" evidence="2">
    <location>
        <begin position="552"/>
        <end position="577"/>
    </location>
</feature>
<evidence type="ECO:0000256" key="2">
    <source>
        <dbReference type="SAM" id="Phobius"/>
    </source>
</evidence>
<evidence type="ECO:0000256" key="1">
    <source>
        <dbReference type="SAM" id="MobiDB-lite"/>
    </source>
</evidence>
<evidence type="ECO:0000313" key="3">
    <source>
        <dbReference type="EMBL" id="KAH7086932.1"/>
    </source>
</evidence>
<feature type="compositionally biased region" description="Polar residues" evidence="1">
    <location>
        <begin position="647"/>
        <end position="659"/>
    </location>
</feature>
<name>A0A8K0R5W2_9PLEO</name>
<keyword evidence="4" id="KW-1185">Reference proteome</keyword>